<dbReference type="OrthoDB" id="416741at2759"/>
<feature type="domain" description="Helicase C-terminal" evidence="21">
    <location>
        <begin position="405"/>
        <end position="569"/>
    </location>
</feature>
<dbReference type="SUPFAM" id="SSF69065">
    <property type="entry name" value="RNase III domain-like"/>
    <property type="match status" value="2"/>
</dbReference>
<dbReference type="Proteomes" id="UP000078544">
    <property type="component" value="Unassembled WGS sequence"/>
</dbReference>
<keyword evidence="11" id="KW-0067">ATP-binding</keyword>
<evidence type="ECO:0000256" key="9">
    <source>
        <dbReference type="ARBA" id="ARBA00022806"/>
    </source>
</evidence>
<dbReference type="SMART" id="SM00487">
    <property type="entry name" value="DEXDc"/>
    <property type="match status" value="1"/>
</dbReference>
<organism evidence="23 24">
    <name type="scientific">Moelleriella libera RCEF 2490</name>
    <dbReference type="NCBI Taxonomy" id="1081109"/>
    <lineage>
        <taxon>Eukaryota</taxon>
        <taxon>Fungi</taxon>
        <taxon>Dikarya</taxon>
        <taxon>Ascomycota</taxon>
        <taxon>Pezizomycotina</taxon>
        <taxon>Sordariomycetes</taxon>
        <taxon>Hypocreomycetidae</taxon>
        <taxon>Hypocreales</taxon>
        <taxon>Clavicipitaceae</taxon>
        <taxon>Moelleriella</taxon>
    </lineage>
</organism>
<evidence type="ECO:0000256" key="5">
    <source>
        <dbReference type="ARBA" id="ARBA00022723"/>
    </source>
</evidence>
<dbReference type="Pfam" id="PF04851">
    <property type="entry name" value="ResIII"/>
    <property type="match status" value="1"/>
</dbReference>
<evidence type="ECO:0000259" key="18">
    <source>
        <dbReference type="PROSITE" id="PS50142"/>
    </source>
</evidence>
<dbReference type="GO" id="GO:0004525">
    <property type="term" value="F:ribonuclease III activity"/>
    <property type="evidence" value="ECO:0007669"/>
    <property type="project" value="InterPro"/>
</dbReference>
<dbReference type="STRING" id="1081109.A0A167ZLD3"/>
<dbReference type="GO" id="GO:0003723">
    <property type="term" value="F:RNA binding"/>
    <property type="evidence" value="ECO:0007669"/>
    <property type="project" value="UniProtKB-UniRule"/>
</dbReference>
<comment type="caution">
    <text evidence="23">The sequence shown here is derived from an EMBL/GenBank/DDBJ whole genome shotgun (WGS) entry which is preliminary data.</text>
</comment>
<dbReference type="GO" id="GO:0046872">
    <property type="term" value="F:metal ion binding"/>
    <property type="evidence" value="ECO:0007669"/>
    <property type="project" value="UniProtKB-KW"/>
</dbReference>
<evidence type="ECO:0000313" key="23">
    <source>
        <dbReference type="EMBL" id="KZZ92815.1"/>
    </source>
</evidence>
<evidence type="ECO:0000259" key="22">
    <source>
        <dbReference type="PROSITE" id="PS51327"/>
    </source>
</evidence>
<dbReference type="FunFam" id="1.10.1520.10:FF:000015">
    <property type="entry name" value="Dicer-like protein 1"/>
    <property type="match status" value="1"/>
</dbReference>
<evidence type="ECO:0000256" key="11">
    <source>
        <dbReference type="ARBA" id="ARBA00022840"/>
    </source>
</evidence>
<evidence type="ECO:0000256" key="16">
    <source>
        <dbReference type="ARBA" id="ARBA00035116"/>
    </source>
</evidence>
<keyword evidence="10" id="KW-0862">Zinc</keyword>
<evidence type="ECO:0000256" key="8">
    <source>
        <dbReference type="ARBA" id="ARBA00022801"/>
    </source>
</evidence>
<accession>A0A167ZLD3</accession>
<comment type="similarity">
    <text evidence="16 17">Belongs to the helicase family. Dicer subfamily.</text>
</comment>
<evidence type="ECO:0000256" key="6">
    <source>
        <dbReference type="ARBA" id="ARBA00022737"/>
    </source>
</evidence>
<dbReference type="Gene3D" id="3.30.160.380">
    <property type="entry name" value="Dicer dimerisation domain"/>
    <property type="match status" value="1"/>
</dbReference>
<evidence type="ECO:0000256" key="10">
    <source>
        <dbReference type="ARBA" id="ARBA00022833"/>
    </source>
</evidence>
<comment type="cofactor">
    <cofactor evidence="1">
        <name>Mn(2+)</name>
        <dbReference type="ChEBI" id="CHEBI:29035"/>
    </cofactor>
</comment>
<dbReference type="EMBL" id="AZGY01000014">
    <property type="protein sequence ID" value="KZZ92815.1"/>
    <property type="molecule type" value="Genomic_DNA"/>
</dbReference>
<keyword evidence="24" id="KW-1185">Reference proteome</keyword>
<keyword evidence="7" id="KW-0547">Nucleotide-binding</keyword>
<evidence type="ECO:0000256" key="12">
    <source>
        <dbReference type="ARBA" id="ARBA00022842"/>
    </source>
</evidence>
<keyword evidence="6" id="KW-0677">Repeat</keyword>
<evidence type="ECO:0000256" key="15">
    <source>
        <dbReference type="ARBA" id="ARBA00023211"/>
    </source>
</evidence>
<evidence type="ECO:0000313" key="24">
    <source>
        <dbReference type="Proteomes" id="UP000078544"/>
    </source>
</evidence>
<dbReference type="PROSITE" id="PS00517">
    <property type="entry name" value="RNASE_3_1"/>
    <property type="match status" value="2"/>
</dbReference>
<dbReference type="InterPro" id="IPR038248">
    <property type="entry name" value="Dicer_dimer_sf"/>
</dbReference>
<dbReference type="InterPro" id="IPR003100">
    <property type="entry name" value="PAZ_dom"/>
</dbReference>
<dbReference type="InterPro" id="IPR014001">
    <property type="entry name" value="Helicase_ATP-bd"/>
</dbReference>
<gene>
    <name evidence="23" type="ORF">AAL_05847</name>
</gene>
<keyword evidence="5" id="KW-0479">Metal-binding</keyword>
<evidence type="ECO:0000259" key="20">
    <source>
        <dbReference type="PROSITE" id="PS51192"/>
    </source>
</evidence>
<dbReference type="Pfam" id="PF00271">
    <property type="entry name" value="Helicase_C"/>
    <property type="match status" value="1"/>
</dbReference>
<dbReference type="GO" id="GO:0004386">
    <property type="term" value="F:helicase activity"/>
    <property type="evidence" value="ECO:0007669"/>
    <property type="project" value="UniProtKB-KW"/>
</dbReference>
<reference evidence="23 24" key="1">
    <citation type="journal article" date="2016" name="Genome Biol. Evol.">
        <title>Divergent and convergent evolution of fungal pathogenicity.</title>
        <authorList>
            <person name="Shang Y."/>
            <person name="Xiao G."/>
            <person name="Zheng P."/>
            <person name="Cen K."/>
            <person name="Zhan S."/>
            <person name="Wang C."/>
        </authorList>
    </citation>
    <scope>NUCLEOTIDE SEQUENCE [LARGE SCALE GENOMIC DNA]</scope>
    <source>
        <strain evidence="23 24">RCEF 2490</strain>
    </source>
</reference>
<dbReference type="CDD" id="cd00593">
    <property type="entry name" value="RIBOc"/>
    <property type="match status" value="2"/>
</dbReference>
<dbReference type="InterPro" id="IPR056755">
    <property type="entry name" value="DSRM_2"/>
</dbReference>
<keyword evidence="9" id="KW-0347">Helicase</keyword>
<dbReference type="InterPro" id="IPR000999">
    <property type="entry name" value="RNase_III_dom"/>
</dbReference>
<protein>
    <recommendedName>
        <fullName evidence="3">Dicer-like protein 1</fullName>
    </recommendedName>
</protein>
<dbReference type="Pfam" id="PF24995">
    <property type="entry name" value="DSRM_2"/>
    <property type="match status" value="1"/>
</dbReference>
<dbReference type="GO" id="GO:0005524">
    <property type="term" value="F:ATP binding"/>
    <property type="evidence" value="ECO:0007669"/>
    <property type="project" value="UniProtKB-KW"/>
</dbReference>
<feature type="domain" description="Helicase ATP-binding" evidence="20">
    <location>
        <begin position="57"/>
        <end position="238"/>
    </location>
</feature>
<keyword evidence="8" id="KW-0378">Hydrolase</keyword>
<dbReference type="GO" id="GO:0005737">
    <property type="term" value="C:cytoplasm"/>
    <property type="evidence" value="ECO:0007669"/>
    <property type="project" value="TreeGrafter"/>
</dbReference>
<evidence type="ECO:0000256" key="4">
    <source>
        <dbReference type="ARBA" id="ARBA00022721"/>
    </source>
</evidence>
<proteinExistence type="inferred from homology"/>
<dbReference type="InterPro" id="IPR027417">
    <property type="entry name" value="P-loop_NTPase"/>
</dbReference>
<evidence type="ECO:0000256" key="1">
    <source>
        <dbReference type="ARBA" id="ARBA00001936"/>
    </source>
</evidence>
<evidence type="ECO:0000256" key="7">
    <source>
        <dbReference type="ARBA" id="ARBA00022741"/>
    </source>
</evidence>
<evidence type="ECO:0000256" key="17">
    <source>
        <dbReference type="PROSITE-ProRule" id="PRU00657"/>
    </source>
</evidence>
<keyword evidence="13 17" id="KW-0694">RNA-binding</keyword>
<dbReference type="PROSITE" id="PS51192">
    <property type="entry name" value="HELICASE_ATP_BIND_1"/>
    <property type="match status" value="1"/>
</dbReference>
<dbReference type="CDD" id="cd18034">
    <property type="entry name" value="DEXHc_dicer"/>
    <property type="match status" value="1"/>
</dbReference>
<dbReference type="PANTHER" id="PTHR14950">
    <property type="entry name" value="DICER-RELATED"/>
    <property type="match status" value="1"/>
</dbReference>
<dbReference type="InterPro" id="IPR001650">
    <property type="entry name" value="Helicase_C-like"/>
</dbReference>
<evidence type="ECO:0000256" key="13">
    <source>
        <dbReference type="ARBA" id="ARBA00022884"/>
    </source>
</evidence>
<dbReference type="Gene3D" id="3.40.50.300">
    <property type="entry name" value="P-loop containing nucleotide triphosphate hydrolases"/>
    <property type="match status" value="2"/>
</dbReference>
<evidence type="ECO:0000259" key="19">
    <source>
        <dbReference type="PROSITE" id="PS50821"/>
    </source>
</evidence>
<dbReference type="InterPro" id="IPR036389">
    <property type="entry name" value="RNase_III_sf"/>
</dbReference>
<dbReference type="GO" id="GO:0005634">
    <property type="term" value="C:nucleus"/>
    <property type="evidence" value="ECO:0007669"/>
    <property type="project" value="TreeGrafter"/>
</dbReference>
<comment type="cofactor">
    <cofactor evidence="2">
        <name>Mg(2+)</name>
        <dbReference type="ChEBI" id="CHEBI:18420"/>
    </cofactor>
</comment>
<keyword evidence="15" id="KW-0464">Manganese</keyword>
<dbReference type="SMART" id="SM00535">
    <property type="entry name" value="RIBOc"/>
    <property type="match status" value="2"/>
</dbReference>
<dbReference type="PROSITE" id="PS51194">
    <property type="entry name" value="HELICASE_CTER"/>
    <property type="match status" value="1"/>
</dbReference>
<dbReference type="GO" id="GO:0050688">
    <property type="term" value="P:regulation of defense response to virus"/>
    <property type="evidence" value="ECO:0007669"/>
    <property type="project" value="UniProtKB-KW"/>
</dbReference>
<dbReference type="PROSITE" id="PS50142">
    <property type="entry name" value="RNASE_3_2"/>
    <property type="match status" value="2"/>
</dbReference>
<sequence>MSASQVAAFQAWNLTGTHDTPFPDDQTGDDLEAGRSSHKFSEAMKIIGTPRQYQIDLFERAKEENTIVVLDTGMGKTLIAALLLRHILGEEMEARSMGRQPRTAFFVVDKVVLCLQQYHVLCANLEYPVTVFHGDTVASDLRSREDWDIQAQKQMVVVCTAQILLDLLGNGILTMSQISLLVFDEAHHTKKKHPYAKIVKDHYLCANGDRPRILGMTASPVDTRTGDLRLATLELENMLCSKIATVSDEILIKEKERKQQMDIVVQYDVVQTPESARTQLWRDLKPIFELRTEFSSHFAAAEDVASVLGAWCADEYWRTLFMPTAVSKLHPIMRRFAALRFQEPENLDSADGSAADHFFADEETDPVATAILKAQTILEALPPSVGRVTGLHNRFSTKFICLHNVLSDEFAKDQTRRCIVFVGKRYLSVLLAHAFSQPEIRIPNLAAGYVVGSSNVASGIANMSVKDQFRALYQFRRGEINCLFATQIAEEGLDIPDCDLIVRFDLYQSAIQYIQSRGRARSGRSTFITMIESQNLEHHRRRLEATRATNAMRQFIAALSADRKVTDVDQIEMATNLTAEVETQRVHRIAGTGAQLTYESSQQVLSKFVSSLASSLNAASLYAQYVVTRASSGNNFVATVILPDSSPIKAFRGTPQRSKILARGSAAFAACLKLLRGAYINDHLQSNFVKQLPAMRNARLAISLSKRSEYSMLIRPKIWSKLGIANELFLAILHVDSSVLPGQRGRPLGLLTRSHLPQIPTTKLYFPMGGTSKVMTRSCRHPFPVDHSQLKLLTQFTLVIFRDVFSKEFDATEEQLPYFFAPCMPDLEPVTISSSEAASAAIDWTTLSDTKTNDVDRKPIPGRSDEYCGRLITDPWNGGRKFIARGTEPSLRAFDPVPAEVPHHKSSAYARVDPNIAEYSNSLSIKSRNRMKWDPDQPVFRADLLPLHRDFLCPFQDDVNRSCTRCFIILEPLTISPLTVDTVLAALILPVMMYRINSVAIVMDACTLLGLQDIDPSLALEAFTKGGVISDQDDGQQANLENENLQQGMGNNYERLEFLGDSFLKMATTISLFTREPHGNEFEYHVQRMTMVCNRNLFNHAVDKRLQQYVRSHGFDRRTWYPDLKLSKGKALKTSAVQSLADKSIADVCEAIIGAAYMTGPEGQMDLAVKAVTTMVNSEQHTMTKFSDYFEAYVVPKWHLQPSSAMQRHAVQKLQKTLGYTFQSPRLLRSAFKHPSYPYEVEIPDYQRLEFLGDALLDFAISDYLFRNFPSADPQWLTEHKMSMVSNHFFACLCVELGLHQHLLAATSSMTSRIPAFVAELKQAKTASAQSSDNGDADPDYWLHVSDPPKALGDVLEAVVGAMFVDSKYDYGLVVELSTKFVVPYFRDMSLYDSFAAGHPVTVLTKRMQDVFCCRQWRLCLANVPCSSEEGAAAMTESNVVCALMIHGQAIAHATRATGRQAKVDVATKSMKCFRDMSKDAFCTEMKCDCKAVGSSE</sequence>
<keyword evidence="12" id="KW-0460">Magnesium</keyword>
<feature type="domain" description="RNase III" evidence="18">
    <location>
        <begin position="1009"/>
        <end position="1161"/>
    </location>
</feature>
<dbReference type="InterPro" id="IPR006935">
    <property type="entry name" value="Helicase/UvrB_N"/>
</dbReference>
<dbReference type="PANTHER" id="PTHR14950:SF62">
    <property type="entry name" value="DICER-LIKE PROTEIN 1"/>
    <property type="match status" value="1"/>
</dbReference>
<dbReference type="Gene3D" id="1.10.1520.10">
    <property type="entry name" value="Ribonuclease III domain"/>
    <property type="match status" value="2"/>
</dbReference>
<dbReference type="Pfam" id="PF03368">
    <property type="entry name" value="Dicer_dimer"/>
    <property type="match status" value="1"/>
</dbReference>
<feature type="domain" description="Dicer dsRNA-binding fold" evidence="22">
    <location>
        <begin position="601"/>
        <end position="694"/>
    </location>
</feature>
<dbReference type="Pfam" id="PF00636">
    <property type="entry name" value="Ribonuclease_3"/>
    <property type="match status" value="2"/>
</dbReference>
<feature type="domain" description="PAZ" evidence="19">
    <location>
        <begin position="845"/>
        <end position="977"/>
    </location>
</feature>
<keyword evidence="14" id="KW-0051">Antiviral defense</keyword>
<dbReference type="PROSITE" id="PS50821">
    <property type="entry name" value="PAZ"/>
    <property type="match status" value="1"/>
</dbReference>
<dbReference type="PROSITE" id="PS51327">
    <property type="entry name" value="DICER_DSRBF"/>
    <property type="match status" value="1"/>
</dbReference>
<dbReference type="InterPro" id="IPR005034">
    <property type="entry name" value="Dicer_dimerisation"/>
</dbReference>
<dbReference type="SMART" id="SM00490">
    <property type="entry name" value="HELICc"/>
    <property type="match status" value="1"/>
</dbReference>
<dbReference type="SUPFAM" id="SSF52540">
    <property type="entry name" value="P-loop containing nucleoside triphosphate hydrolases"/>
    <property type="match status" value="1"/>
</dbReference>
<evidence type="ECO:0000259" key="21">
    <source>
        <dbReference type="PROSITE" id="PS51194"/>
    </source>
</evidence>
<evidence type="ECO:0000256" key="14">
    <source>
        <dbReference type="ARBA" id="ARBA00023118"/>
    </source>
</evidence>
<dbReference type="GO" id="GO:0051607">
    <property type="term" value="P:defense response to virus"/>
    <property type="evidence" value="ECO:0007669"/>
    <property type="project" value="UniProtKB-KW"/>
</dbReference>
<feature type="domain" description="RNase III" evidence="18">
    <location>
        <begin position="1211"/>
        <end position="1368"/>
    </location>
</feature>
<dbReference type="GO" id="GO:0030422">
    <property type="term" value="P:siRNA processing"/>
    <property type="evidence" value="ECO:0007669"/>
    <property type="project" value="TreeGrafter"/>
</dbReference>
<name>A0A167ZLD3_9HYPO</name>
<evidence type="ECO:0000256" key="2">
    <source>
        <dbReference type="ARBA" id="ARBA00001946"/>
    </source>
</evidence>
<dbReference type="GO" id="GO:0003677">
    <property type="term" value="F:DNA binding"/>
    <property type="evidence" value="ECO:0007669"/>
    <property type="project" value="InterPro"/>
</dbReference>
<keyword evidence="4" id="KW-0930">Antiviral protein</keyword>
<evidence type="ECO:0000256" key="3">
    <source>
        <dbReference type="ARBA" id="ARBA00020797"/>
    </source>
</evidence>